<keyword evidence="5" id="KW-0802">TPR repeat</keyword>
<feature type="transmembrane region" description="Helical" evidence="6">
    <location>
        <begin position="356"/>
        <end position="378"/>
    </location>
</feature>
<feature type="repeat" description="TPR" evidence="5">
    <location>
        <begin position="543"/>
        <end position="576"/>
    </location>
</feature>
<protein>
    <recommendedName>
        <fullName evidence="7">O-antigen ligase-related domain-containing protein</fullName>
    </recommendedName>
</protein>
<feature type="transmembrane region" description="Helical" evidence="6">
    <location>
        <begin position="214"/>
        <end position="229"/>
    </location>
</feature>
<dbReference type="EMBL" id="SUVG01000006">
    <property type="protein sequence ID" value="MBE6421571.1"/>
    <property type="molecule type" value="Genomic_DNA"/>
</dbReference>
<comment type="subcellular location">
    <subcellularLocation>
        <location evidence="1">Membrane</location>
        <topology evidence="1">Multi-pass membrane protein</topology>
    </subcellularLocation>
</comment>
<dbReference type="PANTHER" id="PTHR37422">
    <property type="entry name" value="TEICHURONIC ACID BIOSYNTHESIS PROTEIN TUAE"/>
    <property type="match status" value="1"/>
</dbReference>
<evidence type="ECO:0000256" key="5">
    <source>
        <dbReference type="PROSITE-ProRule" id="PRU00339"/>
    </source>
</evidence>
<dbReference type="AlphaFoldDB" id="A0A928HGB8"/>
<feature type="transmembrane region" description="Helical" evidence="6">
    <location>
        <begin position="521"/>
        <end position="541"/>
    </location>
</feature>
<feature type="transmembrane region" description="Helical" evidence="6">
    <location>
        <begin position="390"/>
        <end position="409"/>
    </location>
</feature>
<feature type="transmembrane region" description="Helical" evidence="6">
    <location>
        <begin position="21"/>
        <end position="45"/>
    </location>
</feature>
<evidence type="ECO:0000259" key="7">
    <source>
        <dbReference type="Pfam" id="PF04932"/>
    </source>
</evidence>
<feature type="transmembrane region" description="Helical" evidence="6">
    <location>
        <begin position="235"/>
        <end position="252"/>
    </location>
</feature>
<dbReference type="Pfam" id="PF04932">
    <property type="entry name" value="Wzy_C"/>
    <property type="match status" value="1"/>
</dbReference>
<evidence type="ECO:0000256" key="3">
    <source>
        <dbReference type="ARBA" id="ARBA00022989"/>
    </source>
</evidence>
<dbReference type="Proteomes" id="UP000725649">
    <property type="component" value="Unassembled WGS sequence"/>
</dbReference>
<dbReference type="InterPro" id="IPR019734">
    <property type="entry name" value="TPR_rpt"/>
</dbReference>
<feature type="transmembrane region" description="Helical" evidence="6">
    <location>
        <begin position="454"/>
        <end position="478"/>
    </location>
</feature>
<feature type="transmembrane region" description="Helical" evidence="6">
    <location>
        <begin position="264"/>
        <end position="284"/>
    </location>
</feature>
<evidence type="ECO:0000313" key="8">
    <source>
        <dbReference type="EMBL" id="MBE6421571.1"/>
    </source>
</evidence>
<dbReference type="SUPFAM" id="SSF48452">
    <property type="entry name" value="TPR-like"/>
    <property type="match status" value="1"/>
</dbReference>
<keyword evidence="2 6" id="KW-0812">Transmembrane</keyword>
<reference evidence="8" key="1">
    <citation type="submission" date="2019-04" db="EMBL/GenBank/DDBJ databases">
        <title>Evolution of Biomass-Degrading Anaerobic Consortia Revealed by Metagenomics.</title>
        <authorList>
            <person name="Peng X."/>
        </authorList>
    </citation>
    <scope>NUCLEOTIDE SEQUENCE</scope>
    <source>
        <strain evidence="8">SIG66</strain>
    </source>
</reference>
<evidence type="ECO:0000256" key="2">
    <source>
        <dbReference type="ARBA" id="ARBA00022692"/>
    </source>
</evidence>
<proteinExistence type="predicted"/>
<comment type="caution">
    <text evidence="8">The sequence shown here is derived from an EMBL/GenBank/DDBJ whole genome shotgun (WGS) entry which is preliminary data.</text>
</comment>
<accession>A0A928HGB8</accession>
<dbReference type="InterPro" id="IPR051533">
    <property type="entry name" value="WaaL-like"/>
</dbReference>
<name>A0A928HGB8_9BACT</name>
<evidence type="ECO:0000256" key="4">
    <source>
        <dbReference type="ARBA" id="ARBA00023136"/>
    </source>
</evidence>
<sequence>MSAKRMKKTAVSVGGKTENSFSCFLHKAIVHLLGWTGLLVSVSFFTATYDTAQVKLTLFQVGAFLLLGCWGTLILTQHKNPFTRRNLPFILPVMVYLGWNILSFLFAPYKLEAAEEFSRILLYGAVTLLAATELTLRDVRTLFKFILAAAWISFSYAGLQIIDGFFPGADPMPWRGFFTKRVFSTHANPNFFGDFVIFASAITGAVYLFTKKKSLLVLFALGAAGLFFTESKGAWVAYAAMVAGGIMLYANRLSAKAKKQIKKVNILAAVLLFCTVILAGFYTAKRFQSVSFRAHTWLGAFEMVKDSPVLGTGPGSFKVIYPDYRRPQIYYIESSHNTETQHAENELLEQAATTGLAGLAIFLWFILSTLLIAVKRLNATPKTEEEKERNFYLLGLICAAWGMFVHSWVDISLRFASSGFFFALFLGILLALSKPQEEISPLPENQPSPRAVLVILRLLLTGAVAYCAYRTITLFYMITRSLGITNLGEFILISVSWGVLLGICAGAGYVLLRLAWTGKNAWATGVLLLTLLPITLCYNFFQANHYYSLGLSLVMRQNAEGSLGFFTKAIDLNPLQTEYRQYRANTLATTFQLNKFFSPARGDKKLPANDYERALRDFQTVEKHAPNHPLLHQSKGQLFYAMALHKAQAASQAATAQEHFLLRNEATQTMEKAKESFKRSLTTDPVNADTYAFLTSIALMERNPREALEWISRYRQGPDGVIEEEFLQKNRQNPRFFALEREALNLLSLDETK</sequence>
<dbReference type="PROSITE" id="PS50005">
    <property type="entry name" value="TPR"/>
    <property type="match status" value="1"/>
</dbReference>
<organism evidence="8 9">
    <name type="scientific">Candidatus Avelusimicrobium gallicola</name>
    <dbReference type="NCBI Taxonomy" id="2562704"/>
    <lineage>
        <taxon>Bacteria</taxon>
        <taxon>Pseudomonadati</taxon>
        <taxon>Elusimicrobiota</taxon>
        <taxon>Elusimicrobia</taxon>
        <taxon>Elusimicrobiales</taxon>
        <taxon>Elusimicrobiaceae</taxon>
        <taxon>Candidatus Avelusimicrobium</taxon>
    </lineage>
</organism>
<evidence type="ECO:0000256" key="1">
    <source>
        <dbReference type="ARBA" id="ARBA00004141"/>
    </source>
</evidence>
<keyword evidence="3 6" id="KW-1133">Transmembrane helix</keyword>
<feature type="transmembrane region" description="Helical" evidence="6">
    <location>
        <begin position="191"/>
        <end position="209"/>
    </location>
</feature>
<dbReference type="InterPro" id="IPR007016">
    <property type="entry name" value="O-antigen_ligase-rel_domated"/>
</dbReference>
<dbReference type="PANTHER" id="PTHR37422:SF13">
    <property type="entry name" value="LIPOPOLYSACCHARIDE BIOSYNTHESIS PROTEIN PA4999-RELATED"/>
    <property type="match status" value="1"/>
</dbReference>
<feature type="transmembrane region" description="Helical" evidence="6">
    <location>
        <begin position="143"/>
        <end position="162"/>
    </location>
</feature>
<gene>
    <name evidence="8" type="ORF">E7027_05540</name>
</gene>
<keyword evidence="4 6" id="KW-0472">Membrane</keyword>
<feature type="transmembrane region" description="Helical" evidence="6">
    <location>
        <begin position="57"/>
        <end position="75"/>
    </location>
</feature>
<dbReference type="GO" id="GO:0016020">
    <property type="term" value="C:membrane"/>
    <property type="evidence" value="ECO:0007669"/>
    <property type="project" value="UniProtKB-SubCell"/>
</dbReference>
<feature type="transmembrane region" description="Helical" evidence="6">
    <location>
        <begin position="490"/>
        <end position="512"/>
    </location>
</feature>
<evidence type="ECO:0000256" key="6">
    <source>
        <dbReference type="SAM" id="Phobius"/>
    </source>
</evidence>
<dbReference type="InterPro" id="IPR011990">
    <property type="entry name" value="TPR-like_helical_dom_sf"/>
</dbReference>
<feature type="transmembrane region" description="Helical" evidence="6">
    <location>
        <begin position="87"/>
        <end position="108"/>
    </location>
</feature>
<feature type="domain" description="O-antigen ligase-related" evidence="7">
    <location>
        <begin position="218"/>
        <end position="363"/>
    </location>
</feature>
<evidence type="ECO:0000313" key="9">
    <source>
        <dbReference type="Proteomes" id="UP000725649"/>
    </source>
</evidence>
<dbReference type="Gene3D" id="1.25.40.10">
    <property type="entry name" value="Tetratricopeptide repeat domain"/>
    <property type="match status" value="1"/>
</dbReference>
<feature type="transmembrane region" description="Helical" evidence="6">
    <location>
        <begin position="120"/>
        <end position="136"/>
    </location>
</feature>
<feature type="transmembrane region" description="Helical" evidence="6">
    <location>
        <begin position="415"/>
        <end position="433"/>
    </location>
</feature>